<dbReference type="GeneID" id="110776642"/>
<feature type="domain" description="DUF6598" evidence="1">
    <location>
        <begin position="413"/>
        <end position="632"/>
    </location>
</feature>
<dbReference type="PANTHER" id="PTHR33065:SF88">
    <property type="entry name" value="OS11G0104220 PROTEIN"/>
    <property type="match status" value="1"/>
</dbReference>
<name>A0ABM3QKH8_SPIOL</name>
<dbReference type="PANTHER" id="PTHR33065">
    <property type="entry name" value="OS07G0486400 PROTEIN"/>
    <property type="match status" value="1"/>
</dbReference>
<proteinExistence type="predicted"/>
<dbReference type="Pfam" id="PF20241">
    <property type="entry name" value="DUF6598"/>
    <property type="match status" value="2"/>
</dbReference>
<accession>A0ABM3QKH8</accession>
<gene>
    <name evidence="3" type="primary">LOC110776642</name>
</gene>
<dbReference type="InterPro" id="IPR046533">
    <property type="entry name" value="DUF6598"/>
</dbReference>
<keyword evidence="2" id="KW-1185">Reference proteome</keyword>
<dbReference type="RefSeq" id="XP_056683866.1">
    <property type="nucleotide sequence ID" value="XM_056827888.1"/>
</dbReference>
<evidence type="ECO:0000313" key="3">
    <source>
        <dbReference type="RefSeq" id="XP_056683866.1"/>
    </source>
</evidence>
<evidence type="ECO:0000259" key="1">
    <source>
        <dbReference type="Pfam" id="PF20241"/>
    </source>
</evidence>
<reference evidence="2" key="1">
    <citation type="journal article" date="2021" name="Nat. Commun.">
        <title>Genomic analyses provide insights into spinach domestication and the genetic basis of agronomic traits.</title>
        <authorList>
            <person name="Cai X."/>
            <person name="Sun X."/>
            <person name="Xu C."/>
            <person name="Sun H."/>
            <person name="Wang X."/>
            <person name="Ge C."/>
            <person name="Zhang Z."/>
            <person name="Wang Q."/>
            <person name="Fei Z."/>
            <person name="Jiao C."/>
            <person name="Wang Q."/>
        </authorList>
    </citation>
    <scope>NUCLEOTIDE SEQUENCE [LARGE SCALE GENOMIC DNA]</scope>
    <source>
        <strain evidence="2">cv. Varoflay</strain>
    </source>
</reference>
<protein>
    <submittedName>
        <fullName evidence="3">Uncharacterized protein isoform X1</fullName>
    </submittedName>
</protein>
<feature type="domain" description="DUF6598" evidence="1">
    <location>
        <begin position="66"/>
        <end position="346"/>
    </location>
</feature>
<reference evidence="3" key="2">
    <citation type="submission" date="2025-08" db="UniProtKB">
        <authorList>
            <consortium name="RefSeq"/>
        </authorList>
    </citation>
    <scope>IDENTIFICATION</scope>
    <source>
        <tissue evidence="3">Leaf</tissue>
    </source>
</reference>
<dbReference type="Proteomes" id="UP000813463">
    <property type="component" value="Chromosome 5"/>
</dbReference>
<organism evidence="2 3">
    <name type="scientific">Spinacia oleracea</name>
    <name type="common">Spinach</name>
    <dbReference type="NCBI Taxonomy" id="3562"/>
    <lineage>
        <taxon>Eukaryota</taxon>
        <taxon>Viridiplantae</taxon>
        <taxon>Streptophyta</taxon>
        <taxon>Embryophyta</taxon>
        <taxon>Tracheophyta</taxon>
        <taxon>Spermatophyta</taxon>
        <taxon>Magnoliopsida</taxon>
        <taxon>eudicotyledons</taxon>
        <taxon>Gunneridae</taxon>
        <taxon>Pentapetalae</taxon>
        <taxon>Caryophyllales</taxon>
        <taxon>Chenopodiaceae</taxon>
        <taxon>Chenopodioideae</taxon>
        <taxon>Anserineae</taxon>
        <taxon>Spinacia</taxon>
    </lineage>
</organism>
<sequence>MNVYLANSRTTNFFSFLSRFFGRVLLHLVSLIYSDMNNKKINLKGFSRCQSCGDNEVNYGVLSTPLLEVFSISVHPIPDLTGNLFNCEIYGSVKVTNGLGHVLVLYNRDRDNPEFIKPNETSYNRYLSLTGLKDGRVVIPYDYVIVDMCLRDRSRDDIVIAKGELNFNYKESFYTEHGAKRVVGDAGFATLHYATFPYAVVATVDVVFFSKHDDYDTIDYDPDEYSDYDSSGYVNDDADADVYGTVAAHTNFPGSSSYEDNTTISSILFNMPHNQCVRVKSRTFIELSRSMVAVPFYSNSPLQIHVDFKYNDGSRLAEGVLEFQYIYCGLIKKDVVGENGRIRVRVKWVDAYEQRYRGSDLKRSATFEKEESEMEGLVKRQRSLVDPQPSSAFSDWSKEEQEDNGWSVDPLPLVEVFSISIGSSDLKPPFKLYGNIRVECCPIFNRDESSAQICFDKIEFKYRYRFGFDALEDFGIYFKLKDVEGNLSIEGQFSWVTRLLDSWYDKRICSVVRGDHGYVAVHYTIIYDGIQAKVKVLVKRFDNTLDLPTKFYGSLVARYSNHEYSNSYDKKYYQSTLFERSLDDPVNLKKDSSLPLSKSLVCVPRMSSLIIQVDLTADDNLLPQPGFGVEVLQGSVEFNTDGSQRSKEIWGQNYWIEISVKWQTGLW</sequence>
<evidence type="ECO:0000313" key="2">
    <source>
        <dbReference type="Proteomes" id="UP000813463"/>
    </source>
</evidence>